<sequence length="121" mass="13491">MDPLLAEHIYEEILVRLRAAKRSGSLRSSVEAEVWEPAAESHRPSSARVGDPCEGCGQPWPCPVVRDLLRSGVVAPLEEMAAAIPPPVRAAASDPSEHLVPRSRWLSRRRRRQPRRFPPAM</sequence>
<comment type="caution">
    <text evidence="2">The sequence shown here is derived from an EMBL/GenBank/DDBJ whole genome shotgun (WGS) entry which is preliminary data.</text>
</comment>
<feature type="compositionally biased region" description="Basic residues" evidence="1">
    <location>
        <begin position="105"/>
        <end position="115"/>
    </location>
</feature>
<organism evidence="2 3">
    <name type="scientific">Sinomonas humi</name>
    <dbReference type="NCBI Taxonomy" id="1338436"/>
    <lineage>
        <taxon>Bacteria</taxon>
        <taxon>Bacillati</taxon>
        <taxon>Actinomycetota</taxon>
        <taxon>Actinomycetes</taxon>
        <taxon>Micrococcales</taxon>
        <taxon>Micrococcaceae</taxon>
        <taxon>Sinomonas</taxon>
    </lineage>
</organism>
<gene>
    <name evidence="2" type="ORF">LK10_04770</name>
</gene>
<protein>
    <submittedName>
        <fullName evidence="2">Uncharacterized protein</fullName>
    </submittedName>
</protein>
<dbReference type="RefSeq" id="WP_043120603.1">
    <property type="nucleotide sequence ID" value="NZ_JTDL01000077.1"/>
</dbReference>
<dbReference type="AlphaFoldDB" id="A0A0B2ARF0"/>
<evidence type="ECO:0000313" key="2">
    <source>
        <dbReference type="EMBL" id="KHL04512.1"/>
    </source>
</evidence>
<proteinExistence type="predicted"/>
<accession>A0A0B2ARF0</accession>
<dbReference type="OrthoDB" id="4557019at2"/>
<dbReference type="STRING" id="1338436.LK10_04770"/>
<feature type="region of interest" description="Disordered" evidence="1">
    <location>
        <begin position="88"/>
        <end position="121"/>
    </location>
</feature>
<reference evidence="2 3" key="1">
    <citation type="submission" date="2014-09" db="EMBL/GenBank/DDBJ databases">
        <title>Genome sequence of Sinomonas sp. MUSC 117.</title>
        <authorList>
            <person name="Lee L.-H."/>
        </authorList>
    </citation>
    <scope>NUCLEOTIDE SEQUENCE [LARGE SCALE GENOMIC DNA]</scope>
    <source>
        <strain evidence="2 3">MUSC 117</strain>
    </source>
</reference>
<dbReference type="EMBL" id="JTDL01000077">
    <property type="protein sequence ID" value="KHL04512.1"/>
    <property type="molecule type" value="Genomic_DNA"/>
</dbReference>
<feature type="region of interest" description="Disordered" evidence="1">
    <location>
        <begin position="30"/>
        <end position="53"/>
    </location>
</feature>
<evidence type="ECO:0000313" key="3">
    <source>
        <dbReference type="Proteomes" id="UP000030982"/>
    </source>
</evidence>
<dbReference type="Proteomes" id="UP000030982">
    <property type="component" value="Unassembled WGS sequence"/>
</dbReference>
<name>A0A0B2ARF0_9MICC</name>
<evidence type="ECO:0000256" key="1">
    <source>
        <dbReference type="SAM" id="MobiDB-lite"/>
    </source>
</evidence>
<keyword evidence="3" id="KW-1185">Reference proteome</keyword>